<accession>A0A3D9QVE9</accession>
<dbReference type="PROSITE" id="PS50044">
    <property type="entry name" value="SIGMA54_3"/>
    <property type="match status" value="1"/>
</dbReference>
<comment type="caution">
    <text evidence="11">The sequence shown here is derived from an EMBL/GenBank/DDBJ whole genome shotgun (WGS) entry which is preliminary data.</text>
</comment>
<evidence type="ECO:0000256" key="5">
    <source>
        <dbReference type="ARBA" id="ARBA00023015"/>
    </source>
</evidence>
<dbReference type="InterPro" id="IPR007634">
    <property type="entry name" value="RNA_pol_sigma_54_DNA-bd"/>
</dbReference>
<dbReference type="GO" id="GO:0001216">
    <property type="term" value="F:DNA-binding transcription activator activity"/>
    <property type="evidence" value="ECO:0007669"/>
    <property type="project" value="InterPro"/>
</dbReference>
<comment type="similarity">
    <text evidence="1">Belongs to the sigma-54 factor family.</text>
</comment>
<dbReference type="Proteomes" id="UP000256304">
    <property type="component" value="Unassembled WGS sequence"/>
</dbReference>
<dbReference type="InterPro" id="IPR038709">
    <property type="entry name" value="RpoN_core-bd_sf"/>
</dbReference>
<gene>
    <name evidence="11" type="ORF">A8990_13641</name>
</gene>
<evidence type="ECO:0000256" key="4">
    <source>
        <dbReference type="ARBA" id="ARBA00022695"/>
    </source>
</evidence>
<feature type="domain" description="RNA polymerase sigma factor 54 DNA-binding" evidence="9">
    <location>
        <begin position="311"/>
        <end position="467"/>
    </location>
</feature>
<evidence type="ECO:0000256" key="2">
    <source>
        <dbReference type="ARBA" id="ARBA00022478"/>
    </source>
</evidence>
<dbReference type="NCBIfam" id="TIGR02395">
    <property type="entry name" value="rpoN_sigma"/>
    <property type="match status" value="1"/>
</dbReference>
<keyword evidence="8" id="KW-0804">Transcription</keyword>
<dbReference type="Pfam" id="PF00309">
    <property type="entry name" value="Sigma54_AID"/>
    <property type="match status" value="1"/>
</dbReference>
<dbReference type="AlphaFoldDB" id="A0A3D9QVE9"/>
<dbReference type="GO" id="GO:0006352">
    <property type="term" value="P:DNA-templated transcription initiation"/>
    <property type="evidence" value="ECO:0007669"/>
    <property type="project" value="InterPro"/>
</dbReference>
<evidence type="ECO:0000313" key="11">
    <source>
        <dbReference type="EMBL" id="REE68775.1"/>
    </source>
</evidence>
<sequence>MSPMRQVILMRRNFGSFGMLQQQRTKLHMTPQLQQAVKILQMAAPELRAFVNQQLEENPLLEQASDWSAEAGMGLGAGSGSVSSSISGSGVGGFRSGSDYDRLQHVAGQPETLEQHLLEQLNVDMDVDEAVKRIVRYMIGNLDASGYLNLDIGLIAGELEVEGELAERALRVLKRLEPAGIGARSLTECLRLQAERLQGRHPLLLPLIEGKGCLEDIAASRMHRLKRYLKASESDIHEAIAQLRTLQPRPGAAFQGGRPSYVVPDVIIRPAGEEGEFAVTLHEAVFPRLLINAEYERLALDANRTEETGSFLHAKRNAASFLIRCLEQRRTTLLRVTRTIAREQAAFFRSGPAQLRPMTLLDIADKLGLHESTISRAVSGKFALTPWGTYELAYFFPSGFNKGFDDAVSAESVKARLKELIRSEGDTPYSDQQLADVLADEGIPISRRTVAKYREAIGFASSIHRKR</sequence>
<dbReference type="Pfam" id="PF04963">
    <property type="entry name" value="Sigma54_CBD"/>
    <property type="match status" value="1"/>
</dbReference>
<dbReference type="EMBL" id="QTTN01000036">
    <property type="protein sequence ID" value="REE68775.1"/>
    <property type="molecule type" value="Genomic_DNA"/>
</dbReference>
<dbReference type="GO" id="GO:0016987">
    <property type="term" value="F:sigma factor activity"/>
    <property type="evidence" value="ECO:0007669"/>
    <property type="project" value="UniProtKB-KW"/>
</dbReference>
<dbReference type="GO" id="GO:0003677">
    <property type="term" value="F:DNA binding"/>
    <property type="evidence" value="ECO:0007669"/>
    <property type="project" value="UniProtKB-KW"/>
</dbReference>
<keyword evidence="12" id="KW-1185">Reference proteome</keyword>
<keyword evidence="7" id="KW-0238">DNA-binding</keyword>
<proteinExistence type="inferred from homology"/>
<dbReference type="Gene3D" id="1.10.10.60">
    <property type="entry name" value="Homeodomain-like"/>
    <property type="match status" value="1"/>
</dbReference>
<evidence type="ECO:0000259" key="10">
    <source>
        <dbReference type="Pfam" id="PF04963"/>
    </source>
</evidence>
<organism evidence="11 12">
    <name type="scientific">Paenibacillus taihuensis</name>
    <dbReference type="NCBI Taxonomy" id="1156355"/>
    <lineage>
        <taxon>Bacteria</taxon>
        <taxon>Bacillati</taxon>
        <taxon>Bacillota</taxon>
        <taxon>Bacilli</taxon>
        <taxon>Bacillales</taxon>
        <taxon>Paenibacillaceae</taxon>
        <taxon>Paenibacillus</taxon>
    </lineage>
</organism>
<evidence type="ECO:0000256" key="7">
    <source>
        <dbReference type="ARBA" id="ARBA00023125"/>
    </source>
</evidence>
<keyword evidence="6" id="KW-0731">Sigma factor</keyword>
<name>A0A3D9QVE9_9BACL</name>
<feature type="domain" description="RNA polymerase sigma factor 54 core-binding" evidence="10">
    <location>
        <begin position="104"/>
        <end position="295"/>
    </location>
</feature>
<reference evidence="11 12" key="1">
    <citation type="submission" date="2018-08" db="EMBL/GenBank/DDBJ databases">
        <title>Genomic Encyclopedia of Type Strains, Phase III (KMG-III): the genomes of soil and plant-associated and newly described type strains.</title>
        <authorList>
            <person name="Whitman W."/>
        </authorList>
    </citation>
    <scope>NUCLEOTIDE SEQUENCE [LARGE SCALE GENOMIC DNA]</scope>
    <source>
        <strain evidence="11 12">CGMCC 1.10966</strain>
    </source>
</reference>
<dbReference type="PROSITE" id="PS00718">
    <property type="entry name" value="SIGMA54_2"/>
    <property type="match status" value="1"/>
</dbReference>
<evidence type="ECO:0000256" key="1">
    <source>
        <dbReference type="ARBA" id="ARBA00008798"/>
    </source>
</evidence>
<dbReference type="PANTHER" id="PTHR32248">
    <property type="entry name" value="RNA POLYMERASE SIGMA-54 FACTOR"/>
    <property type="match status" value="1"/>
</dbReference>
<keyword evidence="4" id="KW-0548">Nucleotidyltransferase</keyword>
<dbReference type="GO" id="GO:0016779">
    <property type="term" value="F:nucleotidyltransferase activity"/>
    <property type="evidence" value="ECO:0007669"/>
    <property type="project" value="UniProtKB-KW"/>
</dbReference>
<dbReference type="PRINTS" id="PR00045">
    <property type="entry name" value="SIGMA54FCT"/>
</dbReference>
<keyword evidence="2" id="KW-0240">DNA-directed RNA polymerase</keyword>
<evidence type="ECO:0000256" key="3">
    <source>
        <dbReference type="ARBA" id="ARBA00022679"/>
    </source>
</evidence>
<keyword evidence="3" id="KW-0808">Transferase</keyword>
<evidence type="ECO:0000259" key="9">
    <source>
        <dbReference type="Pfam" id="PF04552"/>
    </source>
</evidence>
<dbReference type="OrthoDB" id="9814402at2"/>
<keyword evidence="5" id="KW-0805">Transcription regulation</keyword>
<evidence type="ECO:0000256" key="8">
    <source>
        <dbReference type="ARBA" id="ARBA00023163"/>
    </source>
</evidence>
<dbReference type="PROSITE" id="PS00717">
    <property type="entry name" value="SIGMA54_1"/>
    <property type="match status" value="1"/>
</dbReference>
<dbReference type="PIRSF" id="PIRSF000774">
    <property type="entry name" value="RpoN"/>
    <property type="match status" value="1"/>
</dbReference>
<evidence type="ECO:0000313" key="12">
    <source>
        <dbReference type="Proteomes" id="UP000256304"/>
    </source>
</evidence>
<dbReference type="PANTHER" id="PTHR32248:SF4">
    <property type="entry name" value="RNA POLYMERASE SIGMA-54 FACTOR"/>
    <property type="match status" value="1"/>
</dbReference>
<evidence type="ECO:0000256" key="6">
    <source>
        <dbReference type="ARBA" id="ARBA00023082"/>
    </source>
</evidence>
<dbReference type="Gene3D" id="1.10.10.1330">
    <property type="entry name" value="RNA polymerase sigma-54 factor, core-binding domain"/>
    <property type="match status" value="1"/>
</dbReference>
<dbReference type="InterPro" id="IPR000394">
    <property type="entry name" value="RNA_pol_sigma_54"/>
</dbReference>
<dbReference type="InterPro" id="IPR007046">
    <property type="entry name" value="RNA_pol_sigma_54_core-bd"/>
</dbReference>
<dbReference type="Pfam" id="PF04552">
    <property type="entry name" value="Sigma54_DBD"/>
    <property type="match status" value="1"/>
</dbReference>
<protein>
    <submittedName>
        <fullName evidence="11">RNA polymerase RpoN-/SigL-like sigma 54 subunit</fullName>
    </submittedName>
</protein>
<dbReference type="GO" id="GO:0000428">
    <property type="term" value="C:DNA-directed RNA polymerase complex"/>
    <property type="evidence" value="ECO:0007669"/>
    <property type="project" value="UniProtKB-KW"/>
</dbReference>